<dbReference type="HOGENOM" id="CLU_054443_1_0_1"/>
<dbReference type="Proteomes" id="UP000006174">
    <property type="component" value="Unassembled WGS sequence"/>
</dbReference>
<sequence length="128" mass="13854">MLEIQAAREITINMDAICADLNDQLDDVSAKGGISTDLYVSNNTSQLESPQLGLYSNYTLSLPEPPSIKSSDPLALLSFMAFTMRCTVKPAMTSLGHYHDQMAFATTVMNGIALTASSQQLLVPMVSY</sequence>
<comment type="caution">
    <text evidence="1">The sequence shown here is derived from an EMBL/GenBank/DDBJ whole genome shotgun (WGS) entry which is preliminary data.</text>
</comment>
<dbReference type="OrthoDB" id="10382572at2759"/>
<protein>
    <submittedName>
        <fullName evidence="1">Uncharacterized protein</fullName>
    </submittedName>
</protein>
<proteinExistence type="predicted"/>
<gene>
    <name evidence="1" type="ORF">UHOR_12319</name>
</gene>
<dbReference type="EMBL" id="CAGI01000039">
    <property type="protein sequence ID" value="CCF47960.1"/>
    <property type="molecule type" value="Genomic_DNA"/>
</dbReference>
<name>I2FM17_USTHO</name>
<keyword evidence="2" id="KW-1185">Reference proteome</keyword>
<accession>I2FM17</accession>
<evidence type="ECO:0000313" key="2">
    <source>
        <dbReference type="Proteomes" id="UP000006174"/>
    </source>
</evidence>
<reference evidence="1 2" key="1">
    <citation type="journal article" date="2012" name="Plant Cell">
        <title>Genome comparison of barley and maize smut fungi reveals targeted loss of RNA silencing components and species-specific presence of transposable elements.</title>
        <authorList>
            <person name="Laurie J.D."/>
            <person name="Ali S."/>
            <person name="Linning R."/>
            <person name="Mannhaupt G."/>
            <person name="Wong P."/>
            <person name="Gueldener U."/>
            <person name="Muensterkoetter M."/>
            <person name="Moore R."/>
            <person name="Kahmann R."/>
            <person name="Bakkeren G."/>
            <person name="Schirawski J."/>
        </authorList>
    </citation>
    <scope>NUCLEOTIDE SEQUENCE [LARGE SCALE GENOMIC DNA]</scope>
    <source>
        <strain evidence="2">Uh4875-4</strain>
    </source>
</reference>
<evidence type="ECO:0000313" key="1">
    <source>
        <dbReference type="EMBL" id="CCF47960.1"/>
    </source>
</evidence>
<dbReference type="AlphaFoldDB" id="I2FM17"/>
<organism evidence="1 2">
    <name type="scientific">Ustilago hordei</name>
    <name type="common">Barley covered smut fungus</name>
    <dbReference type="NCBI Taxonomy" id="120017"/>
    <lineage>
        <taxon>Eukaryota</taxon>
        <taxon>Fungi</taxon>
        <taxon>Dikarya</taxon>
        <taxon>Basidiomycota</taxon>
        <taxon>Ustilaginomycotina</taxon>
        <taxon>Ustilaginomycetes</taxon>
        <taxon>Ustilaginales</taxon>
        <taxon>Ustilaginaceae</taxon>
        <taxon>Ustilago</taxon>
    </lineage>
</organism>